<accession>F4PJQ9</accession>
<keyword evidence="3" id="KW-1185">Reference proteome</keyword>
<proteinExistence type="predicted"/>
<gene>
    <name evidence="2" type="ORF">DFA_05969</name>
</gene>
<evidence type="ECO:0000313" key="3">
    <source>
        <dbReference type="Proteomes" id="UP000007797"/>
    </source>
</evidence>
<evidence type="ECO:0000256" key="1">
    <source>
        <dbReference type="SAM" id="MobiDB-lite"/>
    </source>
</evidence>
<feature type="compositionally biased region" description="Polar residues" evidence="1">
    <location>
        <begin position="115"/>
        <end position="129"/>
    </location>
</feature>
<dbReference type="GeneID" id="14876201"/>
<evidence type="ECO:0000313" key="2">
    <source>
        <dbReference type="EMBL" id="EGG23833.1"/>
    </source>
</evidence>
<dbReference type="RefSeq" id="XP_004361684.1">
    <property type="nucleotide sequence ID" value="XM_004361627.1"/>
</dbReference>
<dbReference type="Proteomes" id="UP000007797">
    <property type="component" value="Unassembled WGS sequence"/>
</dbReference>
<dbReference type="KEGG" id="dfa:DFA_05969"/>
<name>F4PJQ9_CACFS</name>
<dbReference type="EMBL" id="GL883007">
    <property type="protein sequence ID" value="EGG23833.1"/>
    <property type="molecule type" value="Genomic_DNA"/>
</dbReference>
<dbReference type="AlphaFoldDB" id="F4PJQ9"/>
<reference evidence="3" key="1">
    <citation type="journal article" date="2011" name="Genome Res.">
        <title>Phylogeny-wide analysis of social amoeba genomes highlights ancient origins for complex intercellular communication.</title>
        <authorList>
            <person name="Heidel A.J."/>
            <person name="Lawal H.M."/>
            <person name="Felder M."/>
            <person name="Schilde C."/>
            <person name="Helps N.R."/>
            <person name="Tunggal B."/>
            <person name="Rivero F."/>
            <person name="John U."/>
            <person name="Schleicher M."/>
            <person name="Eichinger L."/>
            <person name="Platzer M."/>
            <person name="Noegel A.A."/>
            <person name="Schaap P."/>
            <person name="Gloeckner G."/>
        </authorList>
    </citation>
    <scope>NUCLEOTIDE SEQUENCE [LARGE SCALE GENOMIC DNA]</scope>
    <source>
        <strain evidence="3">SH3</strain>
    </source>
</reference>
<organism evidence="2 3">
    <name type="scientific">Cavenderia fasciculata</name>
    <name type="common">Slime mold</name>
    <name type="synonym">Dictyostelium fasciculatum</name>
    <dbReference type="NCBI Taxonomy" id="261658"/>
    <lineage>
        <taxon>Eukaryota</taxon>
        <taxon>Amoebozoa</taxon>
        <taxon>Evosea</taxon>
        <taxon>Eumycetozoa</taxon>
        <taxon>Dictyostelia</taxon>
        <taxon>Acytosteliales</taxon>
        <taxon>Cavenderiaceae</taxon>
        <taxon>Cavenderia</taxon>
    </lineage>
</organism>
<protein>
    <submittedName>
        <fullName evidence="2">Uncharacterized protein</fullName>
    </submittedName>
</protein>
<sequence>MNHKEDDVKDHAHTLNEEDIDGDDLRIMTVPLLRSFRISFGKNLTLCISFPRYNRQDKHERKTEEYDQEPLEQFFNEVSRFHRKYLLSERVGSPMGTESQTHFLPDQIEKLSIEDNPSASRSTNQPSTS</sequence>
<feature type="region of interest" description="Disordered" evidence="1">
    <location>
        <begin position="91"/>
        <end position="129"/>
    </location>
</feature>